<feature type="region of interest" description="Disordered" evidence="1">
    <location>
        <begin position="326"/>
        <end position="365"/>
    </location>
</feature>
<dbReference type="RefSeq" id="WP_179542772.1">
    <property type="nucleotide sequence ID" value="NZ_BAAALL010000007.1"/>
</dbReference>
<dbReference type="EMBL" id="JACCFY010000001">
    <property type="protein sequence ID" value="NYJ79575.1"/>
    <property type="molecule type" value="Genomic_DNA"/>
</dbReference>
<keyword evidence="3" id="KW-1185">Reference proteome</keyword>
<dbReference type="InterPro" id="IPR038389">
    <property type="entry name" value="PSMG2_sf"/>
</dbReference>
<dbReference type="Proteomes" id="UP000535437">
    <property type="component" value="Unassembled WGS sequence"/>
</dbReference>
<evidence type="ECO:0000313" key="2">
    <source>
        <dbReference type="EMBL" id="NYJ79575.1"/>
    </source>
</evidence>
<protein>
    <recommendedName>
        <fullName evidence="4">PAC2 family protein</fullName>
    </recommendedName>
</protein>
<evidence type="ECO:0000313" key="3">
    <source>
        <dbReference type="Proteomes" id="UP000535437"/>
    </source>
</evidence>
<feature type="region of interest" description="Disordered" evidence="1">
    <location>
        <begin position="1"/>
        <end position="33"/>
    </location>
</feature>
<dbReference type="Gene3D" id="3.40.50.10900">
    <property type="entry name" value="PAC-like subunit"/>
    <property type="match status" value="1"/>
</dbReference>
<proteinExistence type="predicted"/>
<dbReference type="SUPFAM" id="SSF159659">
    <property type="entry name" value="Cgl1923-like"/>
    <property type="match status" value="1"/>
</dbReference>
<organism evidence="2 3">
    <name type="scientific">Nesterenkonia xinjiangensis</name>
    <dbReference type="NCBI Taxonomy" id="225327"/>
    <lineage>
        <taxon>Bacteria</taxon>
        <taxon>Bacillati</taxon>
        <taxon>Actinomycetota</taxon>
        <taxon>Actinomycetes</taxon>
        <taxon>Micrococcales</taxon>
        <taxon>Micrococcaceae</taxon>
        <taxon>Nesterenkonia</taxon>
    </lineage>
</organism>
<feature type="compositionally biased region" description="Basic and acidic residues" evidence="1">
    <location>
        <begin position="1"/>
        <end position="21"/>
    </location>
</feature>
<evidence type="ECO:0008006" key="4">
    <source>
        <dbReference type="Google" id="ProtNLM"/>
    </source>
</evidence>
<gene>
    <name evidence="2" type="ORF">HNR09_002986</name>
</gene>
<accession>A0A7Z0GP44</accession>
<dbReference type="AlphaFoldDB" id="A0A7Z0GP44"/>
<name>A0A7Z0GP44_9MICC</name>
<comment type="caution">
    <text evidence="2">The sequence shown here is derived from an EMBL/GenBank/DDBJ whole genome shotgun (WGS) entry which is preliminary data.</text>
</comment>
<dbReference type="InterPro" id="IPR019151">
    <property type="entry name" value="Proteasome_assmbl_chaperone_2"/>
</dbReference>
<dbReference type="Gene3D" id="1.10.287.100">
    <property type="match status" value="1"/>
</dbReference>
<sequence>MKEPLDLLHVHPTEPEEEHGGFPRPGKSDSTVQAQGGDLVLRDPRAARPAENLTMLVSWAGHTDAGALSSQLSEALLGGLPHKLLASFDLDELFDYRSRRPRVTFLEDRFTDYDGPELDLYEVRDASGRPFLLLTGDEPDFQWERVSEAVLELVERLDISLVVLVDALGLPAPHTRPLGVTAHGSRKDLITGISTWSPAAQIEAGLGQVLEMRLDEEGHDVVGYTLHVPHYLAGGRYPQVAVSALEYIGAAMELMLPTDELRESARMVDQDITRQVSGNSEIQGLVHRLEQTFDEHATTEQRSLLVNEDDAVPDAEELGAAVEAFLRAQPTPEDTMPEDTTPEGMGGDSSEDDDTSSGEGLPRLF</sequence>
<reference evidence="2 3" key="1">
    <citation type="submission" date="2020-07" db="EMBL/GenBank/DDBJ databases">
        <title>Sequencing the genomes of 1000 actinobacteria strains.</title>
        <authorList>
            <person name="Klenk H.-P."/>
        </authorList>
    </citation>
    <scope>NUCLEOTIDE SEQUENCE [LARGE SCALE GENOMIC DNA]</scope>
    <source>
        <strain evidence="2 3">DSM 15475</strain>
    </source>
</reference>
<evidence type="ECO:0000256" key="1">
    <source>
        <dbReference type="SAM" id="MobiDB-lite"/>
    </source>
</evidence>
<dbReference type="Pfam" id="PF09754">
    <property type="entry name" value="PAC2"/>
    <property type="match status" value="1"/>
</dbReference>